<evidence type="ECO:0000256" key="3">
    <source>
        <dbReference type="ARBA" id="ARBA00022692"/>
    </source>
</evidence>
<dbReference type="Gene3D" id="1.20.1530.10">
    <property type="entry name" value="Na+/H+ antiporter like domain"/>
    <property type="match status" value="1"/>
</dbReference>
<keyword evidence="6" id="KW-0406">Ion transport</keyword>
<keyword evidence="3 6" id="KW-0812">Transmembrane</keyword>
<keyword evidence="5 6" id="KW-0472">Membrane</keyword>
<gene>
    <name evidence="6 7" type="primary">nhaA</name>
    <name evidence="7" type="ORF">ESZ48_10730</name>
</gene>
<dbReference type="GO" id="GO:0015385">
    <property type="term" value="F:sodium:proton antiporter activity"/>
    <property type="evidence" value="ECO:0007669"/>
    <property type="project" value="UniProtKB-UniRule"/>
</dbReference>
<protein>
    <recommendedName>
        <fullName evidence="6">Na(+)/H(+) antiporter NhaA</fullName>
    </recommendedName>
    <alternativeName>
        <fullName evidence="6">Sodium/proton antiporter NhaA</fullName>
    </alternativeName>
</protein>
<dbReference type="InterPro" id="IPR004670">
    <property type="entry name" value="NhaA"/>
</dbReference>
<keyword evidence="4 6" id="KW-1133">Transmembrane helix</keyword>
<feature type="transmembrane region" description="Helical" evidence="6">
    <location>
        <begin position="406"/>
        <end position="423"/>
    </location>
</feature>
<evidence type="ECO:0000256" key="4">
    <source>
        <dbReference type="ARBA" id="ARBA00022989"/>
    </source>
</evidence>
<comment type="function">
    <text evidence="6">Na(+)/H(+) antiporter that extrudes sodium in exchange for external protons.</text>
</comment>
<comment type="subcellular location">
    <subcellularLocation>
        <location evidence="1">Cell inner membrane</location>
        <topology evidence="1">Multi-pass membrane protein</topology>
    </subcellularLocation>
    <subcellularLocation>
        <location evidence="6">Cell membrane</location>
        <topology evidence="6">Multi-pass membrane protein</topology>
    </subcellularLocation>
</comment>
<dbReference type="InterPro" id="IPR023171">
    <property type="entry name" value="Na/H_antiporter_dom_sf"/>
</dbReference>
<comment type="catalytic activity">
    <reaction evidence="6">
        <text>Na(+)(in) + 2 H(+)(out) = Na(+)(out) + 2 H(+)(in)</text>
        <dbReference type="Rhea" id="RHEA:29251"/>
        <dbReference type="ChEBI" id="CHEBI:15378"/>
        <dbReference type="ChEBI" id="CHEBI:29101"/>
    </reaction>
</comment>
<dbReference type="Proteomes" id="UP000289792">
    <property type="component" value="Unassembled WGS sequence"/>
</dbReference>
<dbReference type="AlphaFoldDB" id="A0A4Q0XG98"/>
<dbReference type="OrthoDB" id="9808135at2"/>
<evidence type="ECO:0000256" key="5">
    <source>
        <dbReference type="ARBA" id="ARBA00023136"/>
    </source>
</evidence>
<dbReference type="HAMAP" id="MF_01844">
    <property type="entry name" value="NhaA"/>
    <property type="match status" value="1"/>
</dbReference>
<keyword evidence="6" id="KW-0739">Sodium transport</keyword>
<dbReference type="RefSeq" id="WP_129017481.1">
    <property type="nucleotide sequence ID" value="NZ_SDDZ01000005.1"/>
</dbReference>
<comment type="caution">
    <text evidence="7">The sequence shown here is derived from an EMBL/GenBank/DDBJ whole genome shotgun (WGS) entry which is preliminary data.</text>
</comment>
<proteinExistence type="inferred from homology"/>
<keyword evidence="6" id="KW-0915">Sodium</keyword>
<feature type="transmembrane region" description="Helical" evidence="6">
    <location>
        <begin position="65"/>
        <end position="82"/>
    </location>
</feature>
<feature type="transmembrane region" description="Helical" evidence="6">
    <location>
        <begin position="153"/>
        <end position="176"/>
    </location>
</feature>
<feature type="transmembrane region" description="Helical" evidence="6">
    <location>
        <begin position="301"/>
        <end position="319"/>
    </location>
</feature>
<dbReference type="PANTHER" id="PTHR30341:SF0">
    <property type="entry name" value="NA(+)_H(+) ANTIPORTER NHAA"/>
    <property type="match status" value="1"/>
</dbReference>
<comment type="similarity">
    <text evidence="6">Belongs to the NhaA Na(+)/H(+) (TC 2.A.33) antiporter family.</text>
</comment>
<name>A0A4Q0XG98_9FLAO</name>
<feature type="transmembrane region" description="Helical" evidence="6">
    <location>
        <begin position="94"/>
        <end position="116"/>
    </location>
</feature>
<keyword evidence="8" id="KW-1185">Reference proteome</keyword>
<organism evidence="7 8">
    <name type="scientific">Gelidibacter gilvus</name>
    <dbReference type="NCBI Taxonomy" id="59602"/>
    <lineage>
        <taxon>Bacteria</taxon>
        <taxon>Pseudomonadati</taxon>
        <taxon>Bacteroidota</taxon>
        <taxon>Flavobacteriia</taxon>
        <taxon>Flavobacteriales</taxon>
        <taxon>Flavobacteriaceae</taxon>
        <taxon>Gelidibacter</taxon>
    </lineage>
</organism>
<feature type="transmembrane region" description="Helical" evidence="6">
    <location>
        <begin position="211"/>
        <end position="237"/>
    </location>
</feature>
<dbReference type="Pfam" id="PF06965">
    <property type="entry name" value="Na_H_antiport_1"/>
    <property type="match status" value="1"/>
</dbReference>
<dbReference type="GO" id="GO:0006885">
    <property type="term" value="P:regulation of pH"/>
    <property type="evidence" value="ECO:0007669"/>
    <property type="project" value="UniProtKB-UniRule"/>
</dbReference>
<keyword evidence="6" id="KW-0050">Antiport</keyword>
<evidence type="ECO:0000256" key="1">
    <source>
        <dbReference type="ARBA" id="ARBA00004429"/>
    </source>
</evidence>
<evidence type="ECO:0000256" key="2">
    <source>
        <dbReference type="ARBA" id="ARBA00022475"/>
    </source>
</evidence>
<keyword evidence="6" id="KW-0813">Transport</keyword>
<keyword evidence="2 6" id="KW-1003">Cell membrane</keyword>
<feature type="transmembrane region" description="Helical" evidence="6">
    <location>
        <begin position="128"/>
        <end position="147"/>
    </location>
</feature>
<dbReference type="PANTHER" id="PTHR30341">
    <property type="entry name" value="SODIUM ION/PROTON ANTIPORTER NHAA-RELATED"/>
    <property type="match status" value="1"/>
</dbReference>
<feature type="transmembrane region" description="Helical" evidence="6">
    <location>
        <begin position="339"/>
        <end position="360"/>
    </location>
</feature>
<dbReference type="EMBL" id="SDDZ01000005">
    <property type="protein sequence ID" value="RXJ49913.1"/>
    <property type="molecule type" value="Genomic_DNA"/>
</dbReference>
<evidence type="ECO:0000313" key="7">
    <source>
        <dbReference type="EMBL" id="RXJ49913.1"/>
    </source>
</evidence>
<feature type="transmembrane region" description="Helical" evidence="6">
    <location>
        <begin position="183"/>
        <end position="199"/>
    </location>
</feature>
<evidence type="ECO:0000256" key="6">
    <source>
        <dbReference type="HAMAP-Rule" id="MF_01844"/>
    </source>
</evidence>
<dbReference type="NCBIfam" id="TIGR00773">
    <property type="entry name" value="NhaA"/>
    <property type="match status" value="1"/>
</dbReference>
<accession>A0A4Q0XG98</accession>
<reference evidence="7 8" key="1">
    <citation type="submission" date="2019-01" db="EMBL/GenBank/DDBJ databases">
        <title>Genome sequence of the Antarctic species Gelidibacter gilvus ACAM 158(T).</title>
        <authorList>
            <person name="Bowman J.P."/>
        </authorList>
    </citation>
    <scope>NUCLEOTIDE SEQUENCE [LARGE SCALE GENOMIC DNA]</scope>
    <source>
        <strain evidence="7 8">IC158</strain>
    </source>
</reference>
<sequence length="450" mass="50087">MGKVTESIDAFLKRDSAPGILLIIATASALIVANTSLNSFYHTVMQLNFGMGFKDVYISKSLHDWVNDGLMALFFLMVGLEIKSELKFGSLTSFRSAIFPVAAAFSGAMFPAIIYLAFNLGTDYVKGWAIPMATDIAFVIGVIAMLGSRMPSWAKVFITTIAVVDDLIAVLVIAFFYTDEIHWHALGIAAGCTIILLILNRKGVNRLTPYLVIGFVMWWAILASGVHATIAGVILALTVPLRREWDMDQIKKVSLKGYRLFKEAKDDTHAMTSPQVHHFLENIHREMESPLKRLERKLHGLVYFFIMPTFAFVNAGIIFDAEILSEAFHLTITWGTMLGLLIGKPIGIMFASYIFLTFFYKSSKNTPEIWKLLFGISLLCGIGFTMSLFIVNLSFDDLILQEEAKIGILFASGLSGLLGYLVLRNATRKPEAITEDKIRMNLSDLPTHEK</sequence>
<dbReference type="GO" id="GO:0005886">
    <property type="term" value="C:plasma membrane"/>
    <property type="evidence" value="ECO:0007669"/>
    <property type="project" value="UniProtKB-SubCell"/>
</dbReference>
<feature type="transmembrane region" description="Helical" evidence="6">
    <location>
        <begin position="20"/>
        <end position="44"/>
    </location>
</feature>
<evidence type="ECO:0000313" key="8">
    <source>
        <dbReference type="Proteomes" id="UP000289792"/>
    </source>
</evidence>
<feature type="transmembrane region" description="Helical" evidence="6">
    <location>
        <begin position="372"/>
        <end position="394"/>
    </location>
</feature>